<keyword evidence="5" id="KW-1185">Reference proteome</keyword>
<dbReference type="EMBL" id="CP026100">
    <property type="protein sequence ID" value="AYV49458.1"/>
    <property type="molecule type" value="Genomic_DNA"/>
</dbReference>
<reference evidence="3 4" key="1">
    <citation type="submission" date="2017-12" db="EMBL/GenBank/DDBJ databases">
        <title>The genome sequence of Caulobacter flavus CGMCC1 15093.</title>
        <authorList>
            <person name="Gao J."/>
            <person name="Mao X."/>
            <person name="Sun J."/>
        </authorList>
    </citation>
    <scope>NUCLEOTIDE SEQUENCE [LARGE SCALE GENOMIC DNA]</scope>
    <source>
        <strain evidence="3 4">CGMCC1 15093</strain>
    </source>
</reference>
<dbReference type="AlphaFoldDB" id="A0A2N5CU18"/>
<gene>
    <name evidence="2" type="ORF">C1707_05520</name>
    <name evidence="3" type="ORF">CFHF_11960</name>
</gene>
<evidence type="ECO:0000313" key="4">
    <source>
        <dbReference type="Proteomes" id="UP000234483"/>
    </source>
</evidence>
<evidence type="ECO:0000313" key="3">
    <source>
        <dbReference type="EMBL" id="PLR15817.1"/>
    </source>
</evidence>
<feature type="domain" description="Surface-adhesin protein E-like" evidence="1">
    <location>
        <begin position="75"/>
        <end position="166"/>
    </location>
</feature>
<proteinExistence type="predicted"/>
<dbReference type="EMBL" id="PJRQ01000022">
    <property type="protein sequence ID" value="PLR15817.1"/>
    <property type="molecule type" value="Genomic_DNA"/>
</dbReference>
<sequence length="169" mass="18072">MLAAGLLLAVQAAPPPTGQVSAQTTAQGTIDGVVVTPGEKARAMPRWAQKVRGDGWPFFAAGEDGAVLMFAKTAKENDGLAPRGKIWVRHEFREPRTEAEAPGAPAFRSEKLLVEVDCTASRFRNAAAFRYPDNNLEGAEDAYRFEQGWQVPAAGTLDATVVEAACMTP</sequence>
<organism evidence="3 4">
    <name type="scientific">Caulobacter flavus</name>
    <dbReference type="NCBI Taxonomy" id="1679497"/>
    <lineage>
        <taxon>Bacteria</taxon>
        <taxon>Pseudomonadati</taxon>
        <taxon>Pseudomonadota</taxon>
        <taxon>Alphaproteobacteria</taxon>
        <taxon>Caulobacterales</taxon>
        <taxon>Caulobacteraceae</taxon>
        <taxon>Caulobacter</taxon>
    </lineage>
</organism>
<dbReference type="InterPro" id="IPR031939">
    <property type="entry name" value="Adhesin_E-like"/>
</dbReference>
<accession>A0A2N5CU18</accession>
<dbReference type="OrthoDB" id="7192970at2"/>
<dbReference type="KEGG" id="cfh:C1707_05520"/>
<evidence type="ECO:0000259" key="1">
    <source>
        <dbReference type="Pfam" id="PF16747"/>
    </source>
</evidence>
<reference evidence="2 5" key="2">
    <citation type="submission" date="2018-01" db="EMBL/GenBank/DDBJ databases">
        <title>Complete genome sequence of Caulobacter flavus RHGG3.</title>
        <authorList>
            <person name="Yang E."/>
        </authorList>
    </citation>
    <scope>NUCLEOTIDE SEQUENCE [LARGE SCALE GENOMIC DNA]</scope>
    <source>
        <strain evidence="2 5">RHGG3</strain>
    </source>
</reference>
<dbReference type="Proteomes" id="UP000281192">
    <property type="component" value="Chromosome"/>
</dbReference>
<protein>
    <recommendedName>
        <fullName evidence="1">Surface-adhesin protein E-like domain-containing protein</fullName>
    </recommendedName>
</protein>
<name>A0A2N5CU18_9CAUL</name>
<evidence type="ECO:0000313" key="2">
    <source>
        <dbReference type="EMBL" id="AYV49458.1"/>
    </source>
</evidence>
<dbReference type="Pfam" id="PF16747">
    <property type="entry name" value="Adhesin_E"/>
    <property type="match status" value="1"/>
</dbReference>
<dbReference type="Proteomes" id="UP000234483">
    <property type="component" value="Unassembled WGS sequence"/>
</dbReference>
<evidence type="ECO:0000313" key="5">
    <source>
        <dbReference type="Proteomes" id="UP000281192"/>
    </source>
</evidence>